<dbReference type="InterPro" id="IPR045239">
    <property type="entry name" value="bHLH95_bHLH"/>
</dbReference>
<accession>A0A6B9V5E9</accession>
<keyword evidence="4" id="KW-0238">DNA-binding</keyword>
<dbReference type="AlphaFoldDB" id="A0A6B9V5E9"/>
<gene>
    <name evidence="8" type="ORF">DS421_19g639250</name>
</gene>
<dbReference type="InterPro" id="IPR011598">
    <property type="entry name" value="bHLH_dom"/>
</dbReference>
<evidence type="ECO:0000259" key="7">
    <source>
        <dbReference type="PROSITE" id="PS50888"/>
    </source>
</evidence>
<dbReference type="GO" id="GO:0005634">
    <property type="term" value="C:nucleus"/>
    <property type="evidence" value="ECO:0007669"/>
    <property type="project" value="UniProtKB-SubCell"/>
</dbReference>
<evidence type="ECO:0000256" key="2">
    <source>
        <dbReference type="ARBA" id="ARBA00011738"/>
    </source>
</evidence>
<evidence type="ECO:0000256" key="5">
    <source>
        <dbReference type="ARBA" id="ARBA00023163"/>
    </source>
</evidence>
<dbReference type="SUPFAM" id="SSF47459">
    <property type="entry name" value="HLH, helix-loop-helix DNA-binding domain"/>
    <property type="match status" value="1"/>
</dbReference>
<dbReference type="Gramene" id="arahy.Tifrunner.gnm2.ann2.Ah19g052300.1">
    <property type="protein sequence ID" value="arahy.Tifrunner.gnm2.ann2.Ah19g052300.1-CDS"/>
    <property type="gene ID" value="arahy.Tifrunner.gnm2.ann2.Ah19g052300"/>
</dbReference>
<dbReference type="Proteomes" id="UP000464620">
    <property type="component" value="Chromosome B09"/>
</dbReference>
<reference evidence="8 9" key="1">
    <citation type="submission" date="2020-01" db="EMBL/GenBank/DDBJ databases">
        <title>Genome sequence of Arachis hypogaea, cultivar Shitouqi.</title>
        <authorList>
            <person name="Zhuang W."/>
            <person name="Chen H."/>
            <person name="Varshney R."/>
            <person name="Wang D."/>
            <person name="Ming R."/>
        </authorList>
    </citation>
    <scope>NUCLEOTIDE SEQUENCE [LARGE SCALE GENOMIC DNA]</scope>
    <source>
        <tissue evidence="8">Young leaf</tissue>
    </source>
</reference>
<dbReference type="GO" id="GO:0046983">
    <property type="term" value="F:protein dimerization activity"/>
    <property type="evidence" value="ECO:0007669"/>
    <property type="project" value="InterPro"/>
</dbReference>
<dbReference type="Gene3D" id="4.10.280.10">
    <property type="entry name" value="Helix-loop-helix DNA-binding domain"/>
    <property type="match status" value="1"/>
</dbReference>
<dbReference type="PANTHER" id="PTHR16223:SF53">
    <property type="entry name" value="TRANSCRIPTION FACTOR BHLH68-LIKE"/>
    <property type="match status" value="1"/>
</dbReference>
<dbReference type="CDD" id="cd11393">
    <property type="entry name" value="bHLH_AtbHLH_like"/>
    <property type="match status" value="1"/>
</dbReference>
<evidence type="ECO:0000256" key="4">
    <source>
        <dbReference type="ARBA" id="ARBA00023125"/>
    </source>
</evidence>
<dbReference type="InterPro" id="IPR045843">
    <property type="entry name" value="IND-like"/>
</dbReference>
<evidence type="ECO:0000256" key="6">
    <source>
        <dbReference type="ARBA" id="ARBA00023242"/>
    </source>
</evidence>
<name>A0A6B9V5E9_ARAHY</name>
<organism evidence="8 9">
    <name type="scientific">Arachis hypogaea</name>
    <name type="common">Peanut</name>
    <dbReference type="NCBI Taxonomy" id="3818"/>
    <lineage>
        <taxon>Eukaryota</taxon>
        <taxon>Viridiplantae</taxon>
        <taxon>Streptophyta</taxon>
        <taxon>Embryophyta</taxon>
        <taxon>Tracheophyta</taxon>
        <taxon>Spermatophyta</taxon>
        <taxon>Magnoliopsida</taxon>
        <taxon>eudicotyledons</taxon>
        <taxon>Gunneridae</taxon>
        <taxon>Pentapetalae</taxon>
        <taxon>rosids</taxon>
        <taxon>fabids</taxon>
        <taxon>Fabales</taxon>
        <taxon>Fabaceae</taxon>
        <taxon>Papilionoideae</taxon>
        <taxon>50 kb inversion clade</taxon>
        <taxon>dalbergioids sensu lato</taxon>
        <taxon>Dalbergieae</taxon>
        <taxon>Pterocarpus clade</taxon>
        <taxon>Arachis</taxon>
    </lineage>
</organism>
<keyword evidence="5" id="KW-0804">Transcription</keyword>
<comment type="subunit">
    <text evidence="2">Homodimer.</text>
</comment>
<proteinExistence type="predicted"/>
<feature type="domain" description="BHLH" evidence="7">
    <location>
        <begin position="202"/>
        <end position="251"/>
    </location>
</feature>
<evidence type="ECO:0000256" key="3">
    <source>
        <dbReference type="ARBA" id="ARBA00023015"/>
    </source>
</evidence>
<evidence type="ECO:0000313" key="8">
    <source>
        <dbReference type="EMBL" id="QHN75891.1"/>
    </source>
</evidence>
<protein>
    <submittedName>
        <fullName evidence="8">Transcription factor</fullName>
    </submittedName>
</protein>
<sequence>MMAGNPNNWWSMNPSSLIPYTQYVLGSSSSSSSIPFNPLVAEIPEPSPQSWSQLLFTGLPGEEERLGFNHFHQSKKLENWDDHNILLNNNNNQHNTRVGPNNNNNNNNMIVDGIIKQEVSQSGNLYGQEEFHASNGSTWSTHMVPINSSSPRSSVTTNNNNNNNLLDFSYNKVDHSKNNQLPYATPQCNSTSSAGICKKAKGQSTSSLPPLKVRKEKLGDRITALHQLVSPFGKTDTASVLLEAIGYIRFLQSQIEALSSPYLGNGSKNMRSQQYVHGERNSVFPEDPGQLLNDTGLKRKAASSQDSKDNKAKDLRSRGLCLVPVSFTQHVGNENGADFWAPAYGSGF</sequence>
<comment type="subcellular location">
    <subcellularLocation>
        <location evidence="1">Nucleus</location>
    </subcellularLocation>
</comment>
<keyword evidence="3" id="KW-0805">Transcription regulation</keyword>
<dbReference type="PROSITE" id="PS50888">
    <property type="entry name" value="BHLH"/>
    <property type="match status" value="1"/>
</dbReference>
<dbReference type="PANTHER" id="PTHR16223">
    <property type="entry name" value="TRANSCRIPTION FACTOR BHLH83-RELATED"/>
    <property type="match status" value="1"/>
</dbReference>
<evidence type="ECO:0000313" key="9">
    <source>
        <dbReference type="Proteomes" id="UP000464620"/>
    </source>
</evidence>
<evidence type="ECO:0000256" key="1">
    <source>
        <dbReference type="ARBA" id="ARBA00004123"/>
    </source>
</evidence>
<dbReference type="OrthoDB" id="1839773at2759"/>
<dbReference type="GO" id="GO:0000978">
    <property type="term" value="F:RNA polymerase II cis-regulatory region sequence-specific DNA binding"/>
    <property type="evidence" value="ECO:0007669"/>
    <property type="project" value="TreeGrafter"/>
</dbReference>
<dbReference type="GO" id="GO:0000981">
    <property type="term" value="F:DNA-binding transcription factor activity, RNA polymerase II-specific"/>
    <property type="evidence" value="ECO:0007669"/>
    <property type="project" value="TreeGrafter"/>
</dbReference>
<dbReference type="EMBL" id="CP031001">
    <property type="protein sequence ID" value="QHN75891.1"/>
    <property type="molecule type" value="Genomic_DNA"/>
</dbReference>
<keyword evidence="6" id="KW-0539">Nucleus</keyword>
<dbReference type="InterPro" id="IPR036638">
    <property type="entry name" value="HLH_DNA-bd_sf"/>
</dbReference>
<dbReference type="FunFam" id="4.10.280.10:FF:000032">
    <property type="entry name" value="Transcription factor bHLH123 family"/>
    <property type="match status" value="1"/>
</dbReference>
<dbReference type="EMBL" id="CP031001">
    <property type="protein sequence ID" value="QHN75890.1"/>
    <property type="molecule type" value="Genomic_DNA"/>
</dbReference>